<dbReference type="RefSeq" id="WP_217065833.1">
    <property type="nucleotide sequence ID" value="NZ_JAHQCS010000084.1"/>
</dbReference>
<accession>A0ABS6JDM6</accession>
<protein>
    <submittedName>
        <fullName evidence="1">Group-specific protein</fullName>
    </submittedName>
</protein>
<sequence>MSNCNIDHSLADVKGKLAQQSSYLPGEVLSSITTYLKKGIASQDELNEIFHLLKKYDLSSEDEQMLRDEKLKKY</sequence>
<name>A0ABS6JDM6_9BACI</name>
<reference evidence="1 2" key="1">
    <citation type="submission" date="2021-06" db="EMBL/GenBank/DDBJ databases">
        <title>Bacillus sp. RD4P76, an endophyte from a halophyte.</title>
        <authorList>
            <person name="Sun J.-Q."/>
        </authorList>
    </citation>
    <scope>NUCLEOTIDE SEQUENCE [LARGE SCALE GENOMIC DNA]</scope>
    <source>
        <strain evidence="1 2">CGMCC 1.15917</strain>
    </source>
</reference>
<evidence type="ECO:0000313" key="1">
    <source>
        <dbReference type="EMBL" id="MBU9711781.1"/>
    </source>
</evidence>
<gene>
    <name evidence="1" type="ORF">KS419_08535</name>
</gene>
<keyword evidence="2" id="KW-1185">Reference proteome</keyword>
<dbReference type="EMBL" id="JAHQCS010000084">
    <property type="protein sequence ID" value="MBU9711781.1"/>
    <property type="molecule type" value="Genomic_DNA"/>
</dbReference>
<evidence type="ECO:0000313" key="2">
    <source>
        <dbReference type="Proteomes" id="UP000784880"/>
    </source>
</evidence>
<comment type="caution">
    <text evidence="1">The sequence shown here is derived from an EMBL/GenBank/DDBJ whole genome shotgun (WGS) entry which is preliminary data.</text>
</comment>
<proteinExistence type="predicted"/>
<organism evidence="1 2">
    <name type="scientific">Evansella tamaricis</name>
    <dbReference type="NCBI Taxonomy" id="2069301"/>
    <lineage>
        <taxon>Bacteria</taxon>
        <taxon>Bacillati</taxon>
        <taxon>Bacillota</taxon>
        <taxon>Bacilli</taxon>
        <taxon>Bacillales</taxon>
        <taxon>Bacillaceae</taxon>
        <taxon>Evansella</taxon>
    </lineage>
</organism>
<dbReference type="Proteomes" id="UP000784880">
    <property type="component" value="Unassembled WGS sequence"/>
</dbReference>